<feature type="region of interest" description="Disordered" evidence="1">
    <location>
        <begin position="1"/>
        <end position="29"/>
    </location>
</feature>
<sequence>MNWKETNHQGFHNQNSSQTAKHKSNAKKNGKHMLHLSEFNICYIHSLLSQLGIFAWIPNLDEQPDSLYNVVHKMAIKTFRECVVGNTYAFMNVNQTYVNNFKLLKQAYNHYKQASTSEMKNERFSRRLVRG</sequence>
<evidence type="ECO:0000313" key="2">
    <source>
        <dbReference type="EMBL" id="KNZ59888.1"/>
    </source>
</evidence>
<gene>
    <name evidence="2" type="ORF">VP01_1649g1</name>
</gene>
<keyword evidence="3" id="KW-1185">Reference proteome</keyword>
<evidence type="ECO:0000313" key="3">
    <source>
        <dbReference type="Proteomes" id="UP000037035"/>
    </source>
</evidence>
<dbReference type="EMBL" id="LAVV01006447">
    <property type="protein sequence ID" value="KNZ59888.1"/>
    <property type="molecule type" value="Genomic_DNA"/>
</dbReference>
<organism evidence="2 3">
    <name type="scientific">Puccinia sorghi</name>
    <dbReference type="NCBI Taxonomy" id="27349"/>
    <lineage>
        <taxon>Eukaryota</taxon>
        <taxon>Fungi</taxon>
        <taxon>Dikarya</taxon>
        <taxon>Basidiomycota</taxon>
        <taxon>Pucciniomycotina</taxon>
        <taxon>Pucciniomycetes</taxon>
        <taxon>Pucciniales</taxon>
        <taxon>Pucciniaceae</taxon>
        <taxon>Puccinia</taxon>
    </lineage>
</organism>
<dbReference type="VEuPathDB" id="FungiDB:VP01_1649g1"/>
<proteinExistence type="predicted"/>
<comment type="caution">
    <text evidence="2">The sequence shown here is derived from an EMBL/GenBank/DDBJ whole genome shotgun (WGS) entry which is preliminary data.</text>
</comment>
<evidence type="ECO:0000256" key="1">
    <source>
        <dbReference type="SAM" id="MobiDB-lite"/>
    </source>
</evidence>
<feature type="compositionally biased region" description="Polar residues" evidence="1">
    <location>
        <begin position="8"/>
        <end position="19"/>
    </location>
</feature>
<protein>
    <submittedName>
        <fullName evidence="2">Uncharacterized protein</fullName>
    </submittedName>
</protein>
<accession>A0A0L6VGL7</accession>
<feature type="compositionally biased region" description="Basic residues" evidence="1">
    <location>
        <begin position="20"/>
        <end position="29"/>
    </location>
</feature>
<name>A0A0L6VGL7_9BASI</name>
<dbReference type="AlphaFoldDB" id="A0A0L6VGL7"/>
<dbReference type="OrthoDB" id="3045408at2759"/>
<reference evidence="2 3" key="1">
    <citation type="submission" date="2015-08" db="EMBL/GenBank/DDBJ databases">
        <title>Next Generation Sequencing and Analysis of the Genome of Puccinia sorghi L Schw, the Causal Agent of Maize Common Rust.</title>
        <authorList>
            <person name="Rochi L."/>
            <person name="Burguener G."/>
            <person name="Darino M."/>
            <person name="Turjanski A."/>
            <person name="Kreff E."/>
            <person name="Dieguez M.J."/>
            <person name="Sacco F."/>
        </authorList>
    </citation>
    <scope>NUCLEOTIDE SEQUENCE [LARGE SCALE GENOMIC DNA]</scope>
    <source>
        <strain evidence="2 3">RO10H11247</strain>
    </source>
</reference>
<dbReference type="Proteomes" id="UP000037035">
    <property type="component" value="Unassembled WGS sequence"/>
</dbReference>